<organism evidence="1">
    <name type="scientific">marine sediment metagenome</name>
    <dbReference type="NCBI Taxonomy" id="412755"/>
    <lineage>
        <taxon>unclassified sequences</taxon>
        <taxon>metagenomes</taxon>
        <taxon>ecological metagenomes</taxon>
    </lineage>
</organism>
<comment type="caution">
    <text evidence="1">The sequence shown here is derived from an EMBL/GenBank/DDBJ whole genome shotgun (WGS) entry which is preliminary data.</text>
</comment>
<dbReference type="InterPro" id="IPR036177">
    <property type="entry name" value="Peptidase_M55_sf"/>
</dbReference>
<dbReference type="SUPFAM" id="SSF63992">
    <property type="entry name" value="Dipeptide transport protein"/>
    <property type="match status" value="1"/>
</dbReference>
<dbReference type="InterPro" id="IPR027476">
    <property type="entry name" value="DppA_N"/>
</dbReference>
<evidence type="ECO:0000313" key="1">
    <source>
        <dbReference type="EMBL" id="KKM84375.1"/>
    </source>
</evidence>
<dbReference type="Pfam" id="PF04951">
    <property type="entry name" value="Peptidase_M55"/>
    <property type="match status" value="1"/>
</dbReference>
<dbReference type="Gene3D" id="3.40.50.10780">
    <property type="entry name" value="Dipeptide transport protein"/>
    <property type="match status" value="1"/>
</dbReference>
<accession>A0A0F9N6K5</accession>
<proteinExistence type="predicted"/>
<dbReference type="InterPro" id="IPR007035">
    <property type="entry name" value="Peptidase_M55"/>
</dbReference>
<sequence>MKIYIFSDMEGAAGVEQWDNREDSSYANSVLRRRNQHLLTQELNAAAAGAFNGGADEVVIKMGHADSIVYEELDERVSFIRQGVTWLQGIDEHVDACWFVGVHSRSGTPDGVLSHTWSRKVKAWWVNDVEVGELGICALIAGYYGIPYVFQAGDAAACREAAAISRSRPARSVTARSMDGISFMCPTPPCSRAARAAT</sequence>
<reference evidence="1" key="1">
    <citation type="journal article" date="2015" name="Nature">
        <title>Complex archaea that bridge the gap between prokaryotes and eukaryotes.</title>
        <authorList>
            <person name="Spang A."/>
            <person name="Saw J.H."/>
            <person name="Jorgensen S.L."/>
            <person name="Zaremba-Niedzwiedzka K."/>
            <person name="Martijn J."/>
            <person name="Lind A.E."/>
            <person name="van Eijk R."/>
            <person name="Schleper C."/>
            <person name="Guy L."/>
            <person name="Ettema T.J."/>
        </authorList>
    </citation>
    <scope>NUCLEOTIDE SEQUENCE</scope>
</reference>
<dbReference type="AlphaFoldDB" id="A0A0F9N6K5"/>
<protein>
    <submittedName>
        <fullName evidence="1">Uncharacterized protein</fullName>
    </submittedName>
</protein>
<gene>
    <name evidence="1" type="ORF">LCGC14_1299860</name>
</gene>
<name>A0A0F9N6K5_9ZZZZ</name>
<dbReference type="EMBL" id="LAZR01007576">
    <property type="protein sequence ID" value="KKM84375.1"/>
    <property type="molecule type" value="Genomic_DNA"/>
</dbReference>